<reference evidence="2 3" key="1">
    <citation type="submission" date="2015-08" db="EMBL/GenBank/DDBJ databases">
        <title>Whole genome sequence of Flavobacterium akiainvivens IK-1T, from decaying Wikstroemia oahuensis, an endemic Hawaiian shrub.</title>
        <authorList>
            <person name="Wan X."/>
            <person name="Hou S."/>
            <person name="Saito J."/>
            <person name="Donachie S."/>
        </authorList>
    </citation>
    <scope>NUCLEOTIDE SEQUENCE [LARGE SCALE GENOMIC DNA]</scope>
    <source>
        <strain evidence="2 3">IK-1</strain>
    </source>
</reference>
<dbReference type="Pfam" id="PF09413">
    <property type="entry name" value="DUF2007"/>
    <property type="match status" value="1"/>
</dbReference>
<dbReference type="PATRIC" id="fig|1202724.3.peg.1940"/>
<accession>A0A0M9VI40</accession>
<protein>
    <recommendedName>
        <fullName evidence="1">DUF2007 domain-containing protein</fullName>
    </recommendedName>
</protein>
<dbReference type="EMBL" id="LIYD01000005">
    <property type="protein sequence ID" value="KOS06212.1"/>
    <property type="molecule type" value="Genomic_DNA"/>
</dbReference>
<feature type="domain" description="DUF2007" evidence="1">
    <location>
        <begin position="5"/>
        <end position="64"/>
    </location>
</feature>
<name>A0A0M9VI40_9FLAO</name>
<keyword evidence="3" id="KW-1185">Reference proteome</keyword>
<dbReference type="Proteomes" id="UP000037755">
    <property type="component" value="Unassembled WGS sequence"/>
</dbReference>
<evidence type="ECO:0000313" key="3">
    <source>
        <dbReference type="Proteomes" id="UP000037755"/>
    </source>
</evidence>
<proteinExistence type="predicted"/>
<gene>
    <name evidence="2" type="ORF">AM493_09345</name>
</gene>
<dbReference type="AlphaFoldDB" id="A0A0M9VI40"/>
<dbReference type="InterPro" id="IPR018551">
    <property type="entry name" value="DUF2007"/>
</dbReference>
<sequence>MAHVKVYTGSEIFAKAAAAKLEEANIEFIEKDVTKGGAVIGSLDSTFEIHVEEVDKARAEAVLAGLAE</sequence>
<organism evidence="2 3">
    <name type="scientific">Flavobacterium akiainvivens</name>
    <dbReference type="NCBI Taxonomy" id="1202724"/>
    <lineage>
        <taxon>Bacteria</taxon>
        <taxon>Pseudomonadati</taxon>
        <taxon>Bacteroidota</taxon>
        <taxon>Flavobacteriia</taxon>
        <taxon>Flavobacteriales</taxon>
        <taxon>Flavobacteriaceae</taxon>
        <taxon>Flavobacterium</taxon>
    </lineage>
</organism>
<dbReference type="RefSeq" id="WP_054407709.1">
    <property type="nucleotide sequence ID" value="NZ_FOYA01000014.1"/>
</dbReference>
<evidence type="ECO:0000313" key="2">
    <source>
        <dbReference type="EMBL" id="KOS06212.1"/>
    </source>
</evidence>
<comment type="caution">
    <text evidence="2">The sequence shown here is derived from an EMBL/GenBank/DDBJ whole genome shotgun (WGS) entry which is preliminary data.</text>
</comment>
<dbReference type="OrthoDB" id="1372890at2"/>
<evidence type="ECO:0000259" key="1">
    <source>
        <dbReference type="Pfam" id="PF09413"/>
    </source>
</evidence>
<dbReference type="STRING" id="1202724.AM493_09345"/>